<dbReference type="AlphaFoldDB" id="A0AAW0HHX2"/>
<proteinExistence type="predicted"/>
<feature type="compositionally biased region" description="Polar residues" evidence="1">
    <location>
        <begin position="69"/>
        <end position="88"/>
    </location>
</feature>
<evidence type="ECO:0000313" key="2">
    <source>
        <dbReference type="EMBL" id="KAK7800787.1"/>
    </source>
</evidence>
<evidence type="ECO:0000313" key="3">
    <source>
        <dbReference type="Proteomes" id="UP001488838"/>
    </source>
</evidence>
<evidence type="ECO:0000256" key="1">
    <source>
        <dbReference type="SAM" id="MobiDB-lite"/>
    </source>
</evidence>
<name>A0AAW0HHX2_MYOGA</name>
<gene>
    <name evidence="2" type="ORF">U0070_002892</name>
</gene>
<accession>A0AAW0HHX2</accession>
<feature type="compositionally biased region" description="Polar residues" evidence="1">
    <location>
        <begin position="34"/>
        <end position="49"/>
    </location>
</feature>
<keyword evidence="3" id="KW-1185">Reference proteome</keyword>
<dbReference type="Proteomes" id="UP001488838">
    <property type="component" value="Unassembled WGS sequence"/>
</dbReference>
<comment type="caution">
    <text evidence="2">The sequence shown here is derived from an EMBL/GenBank/DDBJ whole genome shotgun (WGS) entry which is preliminary data.</text>
</comment>
<organism evidence="2 3">
    <name type="scientific">Myodes glareolus</name>
    <name type="common">Bank vole</name>
    <name type="synonym">Clethrionomys glareolus</name>
    <dbReference type="NCBI Taxonomy" id="447135"/>
    <lineage>
        <taxon>Eukaryota</taxon>
        <taxon>Metazoa</taxon>
        <taxon>Chordata</taxon>
        <taxon>Craniata</taxon>
        <taxon>Vertebrata</taxon>
        <taxon>Euteleostomi</taxon>
        <taxon>Mammalia</taxon>
        <taxon>Eutheria</taxon>
        <taxon>Euarchontoglires</taxon>
        <taxon>Glires</taxon>
        <taxon>Rodentia</taxon>
        <taxon>Myomorpha</taxon>
        <taxon>Muroidea</taxon>
        <taxon>Cricetidae</taxon>
        <taxon>Arvicolinae</taxon>
        <taxon>Myodes</taxon>
    </lineage>
</organism>
<protein>
    <submittedName>
        <fullName evidence="2">Uncharacterized protein</fullName>
    </submittedName>
</protein>
<sequence>TIDKHTETEDRHSSSVQKNLGLAISGQAQRVLCPSNSSHRVPSQAQKLASCQKPVPKQLPAASVPRPVSQLSNPQKSEQPQPTASGNNSEKEQREN</sequence>
<dbReference type="EMBL" id="JBBHLL010000535">
    <property type="protein sequence ID" value="KAK7800787.1"/>
    <property type="molecule type" value="Genomic_DNA"/>
</dbReference>
<feature type="non-terminal residue" evidence="2">
    <location>
        <position position="1"/>
    </location>
</feature>
<reference evidence="2 3" key="1">
    <citation type="journal article" date="2023" name="bioRxiv">
        <title>Conserved and derived expression patterns and positive selection on dental genes reveal complex evolutionary context of ever-growing rodent molars.</title>
        <authorList>
            <person name="Calamari Z.T."/>
            <person name="Song A."/>
            <person name="Cohen E."/>
            <person name="Akter M."/>
            <person name="Roy R.D."/>
            <person name="Hallikas O."/>
            <person name="Christensen M.M."/>
            <person name="Li P."/>
            <person name="Marangoni P."/>
            <person name="Jernvall J."/>
            <person name="Klein O.D."/>
        </authorList>
    </citation>
    <scope>NUCLEOTIDE SEQUENCE [LARGE SCALE GENOMIC DNA]</scope>
    <source>
        <strain evidence="2">V071</strain>
    </source>
</reference>
<feature type="region of interest" description="Disordered" evidence="1">
    <location>
        <begin position="34"/>
        <end position="96"/>
    </location>
</feature>